<feature type="non-terminal residue" evidence="1">
    <location>
        <position position="72"/>
    </location>
</feature>
<evidence type="ECO:0000313" key="1">
    <source>
        <dbReference type="EMBL" id="GAG49883.1"/>
    </source>
</evidence>
<name>X0YN28_9ZZZZ</name>
<comment type="caution">
    <text evidence="1">The sequence shown here is derived from an EMBL/GenBank/DDBJ whole genome shotgun (WGS) entry which is preliminary data.</text>
</comment>
<reference evidence="1" key="1">
    <citation type="journal article" date="2014" name="Front. Microbiol.">
        <title>High frequency of phylogenetically diverse reductive dehalogenase-homologous genes in deep subseafloor sedimentary metagenomes.</title>
        <authorList>
            <person name="Kawai M."/>
            <person name="Futagami T."/>
            <person name="Toyoda A."/>
            <person name="Takaki Y."/>
            <person name="Nishi S."/>
            <person name="Hori S."/>
            <person name="Arai W."/>
            <person name="Tsubouchi T."/>
            <person name="Morono Y."/>
            <person name="Uchiyama I."/>
            <person name="Ito T."/>
            <person name="Fujiyama A."/>
            <person name="Inagaki F."/>
            <person name="Takami H."/>
        </authorList>
    </citation>
    <scope>NUCLEOTIDE SEQUENCE</scope>
    <source>
        <strain evidence="1">Expedition CK06-06</strain>
    </source>
</reference>
<protein>
    <submittedName>
        <fullName evidence="1">Uncharacterized protein</fullName>
    </submittedName>
</protein>
<organism evidence="1">
    <name type="scientific">marine sediment metagenome</name>
    <dbReference type="NCBI Taxonomy" id="412755"/>
    <lineage>
        <taxon>unclassified sequences</taxon>
        <taxon>metagenomes</taxon>
        <taxon>ecological metagenomes</taxon>
    </lineage>
</organism>
<dbReference type="AlphaFoldDB" id="X0YN28"/>
<accession>X0YN28</accession>
<gene>
    <name evidence="1" type="ORF">S01H1_84022</name>
</gene>
<sequence>MYFYNITRPHFGKGTDRNPPLEVLGNLGYNGPATVATLPPIILDEISTDLVLACDPETGNDLLARYTRCLIL</sequence>
<dbReference type="EMBL" id="BARS01057258">
    <property type="protein sequence ID" value="GAG49883.1"/>
    <property type="molecule type" value="Genomic_DNA"/>
</dbReference>
<proteinExistence type="predicted"/>